<proteinExistence type="predicted"/>
<organism evidence="3">
    <name type="scientific">uncultured bacterium Contigcl_1149</name>
    <dbReference type="NCBI Taxonomy" id="1393644"/>
    <lineage>
        <taxon>Bacteria</taxon>
        <taxon>environmental samples</taxon>
    </lineage>
</organism>
<dbReference type="Gene3D" id="3.20.20.140">
    <property type="entry name" value="Metal-dependent hydrolases"/>
    <property type="match status" value="1"/>
</dbReference>
<dbReference type="Pfam" id="PF01979">
    <property type="entry name" value="Amidohydro_1"/>
    <property type="match status" value="1"/>
</dbReference>
<evidence type="ECO:0000256" key="1">
    <source>
        <dbReference type="ARBA" id="ARBA00022801"/>
    </source>
</evidence>
<dbReference type="EMBL" id="KC246854">
    <property type="protein sequence ID" value="AHF25833.1"/>
    <property type="molecule type" value="Genomic_DNA"/>
</dbReference>
<dbReference type="InterPro" id="IPR006680">
    <property type="entry name" value="Amidohydro-rel"/>
</dbReference>
<sequence>MSEKYDLIIRNATICTMDHDGRVIDRGSLAVRGDRIARIGQEDLTGSCSAGQVIDADGMILFPGFIDTHIHIFQSFLKGLGADHRLIEWLNLSALPYGRIMTPRQHELAARLACMEALKSGCTTICEFFYTNQDPELAHACIEGMLATGIRSVFIRTFQDTGEEYGMPSEFIEPADKAMREVSSLRERYRENDMLSVWTGPDVTWSTTKEGYQTMLEYCLGENVRYSMHLKETEVDNEMCLKYYGRDIVDLLEEIGFLTDKMLAVHCVNLTEQDIRRFAEHEVSISHNPAPNLYLGSGIPPIPESLRAGVNVALGTDGAASNNSTDMLETMKLAALIQKGIHRDASVISADQVIRMATCGGARAIGMENQIGTLATGKKADMILFDPRHLKSFPDYDAEATVVYASSEENIDTTIVNGKIVYHKGSFAGGLSEAELIRACAAEVEKMRKQADQ</sequence>
<evidence type="ECO:0000313" key="3">
    <source>
        <dbReference type="EMBL" id="AHF25833.1"/>
    </source>
</evidence>
<name>W0FLN1_9BACT</name>
<feature type="domain" description="Amidohydrolase-related" evidence="2">
    <location>
        <begin position="60"/>
        <end position="421"/>
    </location>
</feature>
<dbReference type="SUPFAM" id="SSF51338">
    <property type="entry name" value="Composite domain of metallo-dependent hydrolases"/>
    <property type="match status" value="1"/>
</dbReference>
<reference evidence="3" key="1">
    <citation type="journal article" date="2013" name="PLoS ONE">
        <title>Metagenomic insights into the carbohydrate-active enzymes carried by the microorganisms adhering to solid digesta in the rumen of cows.</title>
        <authorList>
            <person name="Wang L."/>
            <person name="Hatem A."/>
            <person name="Catalyurek U.V."/>
            <person name="Morrison M."/>
            <person name="Yu Z."/>
        </authorList>
    </citation>
    <scope>NUCLEOTIDE SEQUENCE</scope>
</reference>
<dbReference type="GO" id="GO:0016810">
    <property type="term" value="F:hydrolase activity, acting on carbon-nitrogen (but not peptide) bonds"/>
    <property type="evidence" value="ECO:0007669"/>
    <property type="project" value="InterPro"/>
</dbReference>
<dbReference type="AlphaFoldDB" id="W0FLN1"/>
<evidence type="ECO:0000259" key="2">
    <source>
        <dbReference type="Pfam" id="PF01979"/>
    </source>
</evidence>
<dbReference type="CDD" id="cd01298">
    <property type="entry name" value="ATZ_TRZ_like"/>
    <property type="match status" value="1"/>
</dbReference>
<dbReference type="PANTHER" id="PTHR43794">
    <property type="entry name" value="AMINOHYDROLASE SSNA-RELATED"/>
    <property type="match status" value="1"/>
</dbReference>
<accession>W0FLN1</accession>
<dbReference type="PANTHER" id="PTHR43794:SF11">
    <property type="entry name" value="AMIDOHYDROLASE-RELATED DOMAIN-CONTAINING PROTEIN"/>
    <property type="match status" value="1"/>
</dbReference>
<dbReference type="Gene3D" id="2.30.40.10">
    <property type="entry name" value="Urease, subunit C, domain 1"/>
    <property type="match status" value="1"/>
</dbReference>
<dbReference type="SUPFAM" id="SSF51556">
    <property type="entry name" value="Metallo-dependent hydrolases"/>
    <property type="match status" value="1"/>
</dbReference>
<keyword evidence="1 3" id="KW-0378">Hydrolase</keyword>
<dbReference type="InterPro" id="IPR032466">
    <property type="entry name" value="Metal_Hydrolase"/>
</dbReference>
<dbReference type="InterPro" id="IPR011059">
    <property type="entry name" value="Metal-dep_hydrolase_composite"/>
</dbReference>
<dbReference type="InterPro" id="IPR050287">
    <property type="entry name" value="MTA/SAH_deaminase"/>
</dbReference>
<protein>
    <submittedName>
        <fullName evidence="3">Cytosine deaminase and related metal-dependent hydrolases</fullName>
    </submittedName>
</protein>